<reference evidence="1 2" key="1">
    <citation type="journal article" date="2007" name="Int. J. Syst. Evol. Microbiol.">
        <title>Chryseobacterium flavum sp. nov., isolated from polluted soil.</title>
        <authorList>
            <person name="Zhou Y."/>
            <person name="Dong J."/>
            <person name="Wang X."/>
            <person name="Huang X."/>
            <person name="Zhang K.Y."/>
            <person name="Zhang Y.Q."/>
            <person name="Guo Y.F."/>
            <person name="Lai R."/>
            <person name="Li W.J."/>
        </authorList>
    </citation>
    <scope>NUCLEOTIDE SEQUENCE [LARGE SCALE GENOMIC DNA]</scope>
    <source>
        <strain evidence="1 2">KCTC 12877</strain>
    </source>
</reference>
<dbReference type="Proteomes" id="UP000256769">
    <property type="component" value="Unassembled WGS sequence"/>
</dbReference>
<evidence type="ECO:0000313" key="2">
    <source>
        <dbReference type="Proteomes" id="UP000256769"/>
    </source>
</evidence>
<name>A0A3D9CL50_9FLAO</name>
<proteinExistence type="predicted"/>
<accession>A0A3D9CL50</accession>
<organism evidence="1 2">
    <name type="scientific">Chryseobacterium flavum</name>
    <dbReference type="NCBI Taxonomy" id="415851"/>
    <lineage>
        <taxon>Bacteria</taxon>
        <taxon>Pseudomonadati</taxon>
        <taxon>Bacteroidota</taxon>
        <taxon>Flavobacteriia</taxon>
        <taxon>Flavobacteriales</taxon>
        <taxon>Weeksellaceae</taxon>
        <taxon>Chryseobacterium group</taxon>
        <taxon>Chryseobacterium</taxon>
    </lineage>
</organism>
<sequence>FGLNHIGGIKGYIGSYLSYKYNGKELQESGFYDYGARMYMPDLGRWGVIDPLAELYRRYSAYNYTVNNPIKYTDPDGRGVEHFGKKAEEMARKLEKKLDNQIKKLEKSKGGDNNERIVELQKSKQDISDMRNDKATEYVFGKAGGKEDVNKD</sequence>
<dbReference type="Gene3D" id="2.180.10.10">
    <property type="entry name" value="RHS repeat-associated core"/>
    <property type="match status" value="1"/>
</dbReference>
<dbReference type="InterPro" id="IPR050708">
    <property type="entry name" value="T6SS_VgrG/RHS"/>
</dbReference>
<dbReference type="PANTHER" id="PTHR32305:SF15">
    <property type="entry name" value="PROTEIN RHSA-RELATED"/>
    <property type="match status" value="1"/>
</dbReference>
<feature type="non-terminal residue" evidence="1">
    <location>
        <position position="1"/>
    </location>
</feature>
<protein>
    <submittedName>
        <fullName evidence="1">RHS repeat-associated core domain-containing protein</fullName>
    </submittedName>
</protein>
<comment type="caution">
    <text evidence="1">The sequence shown here is derived from an EMBL/GenBank/DDBJ whole genome shotgun (WGS) entry which is preliminary data.</text>
</comment>
<dbReference type="AlphaFoldDB" id="A0A3D9CL50"/>
<gene>
    <name evidence="1" type="ORF">DRF59_12975</name>
</gene>
<dbReference type="NCBIfam" id="TIGR03696">
    <property type="entry name" value="Rhs_assc_core"/>
    <property type="match status" value="1"/>
</dbReference>
<dbReference type="EMBL" id="QNUE01000009">
    <property type="protein sequence ID" value="REC66379.1"/>
    <property type="molecule type" value="Genomic_DNA"/>
</dbReference>
<evidence type="ECO:0000313" key="1">
    <source>
        <dbReference type="EMBL" id="REC66379.1"/>
    </source>
</evidence>
<dbReference type="PANTHER" id="PTHR32305">
    <property type="match status" value="1"/>
</dbReference>
<dbReference type="RefSeq" id="WP_133297273.1">
    <property type="nucleotide sequence ID" value="NZ_QNUE01000009.1"/>
</dbReference>
<keyword evidence="2" id="KW-1185">Reference proteome</keyword>
<dbReference type="InterPro" id="IPR022385">
    <property type="entry name" value="Rhs_assc_core"/>
</dbReference>